<sequence length="35" mass="3867">MDTGILRDIGPHESQITASVIRSMEKVPDGRETAR</sequence>
<organism evidence="1 2">
    <name type="scientific">Thermocatellispora tengchongensis</name>
    <dbReference type="NCBI Taxonomy" id="1073253"/>
    <lineage>
        <taxon>Bacteria</taxon>
        <taxon>Bacillati</taxon>
        <taxon>Actinomycetota</taxon>
        <taxon>Actinomycetes</taxon>
        <taxon>Streptosporangiales</taxon>
        <taxon>Streptosporangiaceae</taxon>
        <taxon>Thermocatellispora</taxon>
    </lineage>
</organism>
<evidence type="ECO:0000313" key="2">
    <source>
        <dbReference type="Proteomes" id="UP000578449"/>
    </source>
</evidence>
<dbReference type="AlphaFoldDB" id="A0A840NZS2"/>
<dbReference type="EMBL" id="JACHGN010000008">
    <property type="protein sequence ID" value="MBB5134424.1"/>
    <property type="molecule type" value="Genomic_DNA"/>
</dbReference>
<protein>
    <submittedName>
        <fullName evidence="1">Uncharacterized protein</fullName>
    </submittedName>
</protein>
<reference evidence="1 2" key="1">
    <citation type="submission" date="2020-08" db="EMBL/GenBank/DDBJ databases">
        <title>Genomic Encyclopedia of Type Strains, Phase IV (KMG-IV): sequencing the most valuable type-strain genomes for metagenomic binning, comparative biology and taxonomic classification.</title>
        <authorList>
            <person name="Goeker M."/>
        </authorList>
    </citation>
    <scope>NUCLEOTIDE SEQUENCE [LARGE SCALE GENOMIC DNA]</scope>
    <source>
        <strain evidence="1 2">DSM 45615</strain>
    </source>
</reference>
<comment type="caution">
    <text evidence="1">The sequence shown here is derived from an EMBL/GenBank/DDBJ whole genome shotgun (WGS) entry which is preliminary data.</text>
</comment>
<name>A0A840NZS2_9ACTN</name>
<keyword evidence="2" id="KW-1185">Reference proteome</keyword>
<dbReference type="Proteomes" id="UP000578449">
    <property type="component" value="Unassembled WGS sequence"/>
</dbReference>
<proteinExistence type="predicted"/>
<gene>
    <name evidence="1" type="ORF">HNP84_004156</name>
</gene>
<accession>A0A840NZS2</accession>
<evidence type="ECO:0000313" key="1">
    <source>
        <dbReference type="EMBL" id="MBB5134424.1"/>
    </source>
</evidence>